<gene>
    <name evidence="3" type="primary">narJ</name>
    <name evidence="3" type="ORF">IDM40_04800</name>
</gene>
<dbReference type="Gene3D" id="1.10.3480.10">
    <property type="entry name" value="TorD-like"/>
    <property type="match status" value="1"/>
</dbReference>
<dbReference type="RefSeq" id="WP_193120662.1">
    <property type="nucleotide sequence ID" value="NZ_JADBGI010000003.1"/>
</dbReference>
<sequence length="249" mass="27106">MSTTTDSGGRPGWLGAGRAARRAHRRAVTHQAASVLLGYPDEGFFERLPLVTRAVAELPRGTVRAALMEFCDHAASTPELELCRHYVEVFDMRRRRALHMTYYTDGDTRRRGHALAEVKRVYAEAGWEVSTRELPDHLAVILEFAARGDNDSGQDLLLRFRPGLELLAEALRDHGTPYTQVVDAVAQTLPVQSTADREAVQRLAAQGPPAENVGLEAYGGRTALPVVGVNEGRVPPPRGSGVEHGGGAR</sequence>
<accession>A0ABR9P2F5</accession>
<name>A0ABR9P2F5_9ACTN</name>
<dbReference type="Proteomes" id="UP000806528">
    <property type="component" value="Unassembled WGS sequence"/>
</dbReference>
<dbReference type="PANTHER" id="PTHR43680:SF2">
    <property type="entry name" value="NITRATE REDUCTASE MOLYBDENUM COFACTOR ASSEMBLY CHAPERONE NARJ"/>
    <property type="match status" value="1"/>
</dbReference>
<dbReference type="EMBL" id="JADBGI010000003">
    <property type="protein sequence ID" value="MBE2998030.1"/>
    <property type="molecule type" value="Genomic_DNA"/>
</dbReference>
<keyword evidence="4" id="KW-1185">Reference proteome</keyword>
<protein>
    <submittedName>
        <fullName evidence="3">Nitrate reductase molybdenum cofactor assembly chaperone</fullName>
    </submittedName>
</protein>
<feature type="region of interest" description="Disordered" evidence="2">
    <location>
        <begin position="228"/>
        <end position="249"/>
    </location>
</feature>
<dbReference type="PANTHER" id="PTHR43680">
    <property type="entry name" value="NITRATE REDUCTASE MOLYBDENUM COFACTOR ASSEMBLY CHAPERONE"/>
    <property type="match status" value="1"/>
</dbReference>
<organism evidence="3 4">
    <name type="scientific">Nocardiopsis coralli</name>
    <dbReference type="NCBI Taxonomy" id="2772213"/>
    <lineage>
        <taxon>Bacteria</taxon>
        <taxon>Bacillati</taxon>
        <taxon>Actinomycetota</taxon>
        <taxon>Actinomycetes</taxon>
        <taxon>Streptosporangiales</taxon>
        <taxon>Nocardiopsidaceae</taxon>
        <taxon>Nocardiopsis</taxon>
    </lineage>
</organism>
<evidence type="ECO:0000313" key="3">
    <source>
        <dbReference type="EMBL" id="MBE2998030.1"/>
    </source>
</evidence>
<dbReference type="NCBIfam" id="TIGR00684">
    <property type="entry name" value="narJ"/>
    <property type="match status" value="1"/>
</dbReference>
<dbReference type="Pfam" id="PF02613">
    <property type="entry name" value="Nitrate_red_del"/>
    <property type="match status" value="1"/>
</dbReference>
<dbReference type="SUPFAM" id="SSF89155">
    <property type="entry name" value="TorD-like"/>
    <property type="match status" value="1"/>
</dbReference>
<evidence type="ECO:0000313" key="4">
    <source>
        <dbReference type="Proteomes" id="UP000806528"/>
    </source>
</evidence>
<dbReference type="InterPro" id="IPR036411">
    <property type="entry name" value="TorD-like_sf"/>
</dbReference>
<proteinExistence type="predicted"/>
<keyword evidence="1" id="KW-0534">Nitrate assimilation</keyword>
<evidence type="ECO:0000256" key="1">
    <source>
        <dbReference type="ARBA" id="ARBA00023063"/>
    </source>
</evidence>
<dbReference type="InterPro" id="IPR020945">
    <property type="entry name" value="DMSO/NO3_reduct_chaperone"/>
</dbReference>
<dbReference type="InterPro" id="IPR003765">
    <property type="entry name" value="NO3_reductase_chaperone_NarJ"/>
</dbReference>
<comment type="caution">
    <text evidence="3">The sequence shown here is derived from an EMBL/GenBank/DDBJ whole genome shotgun (WGS) entry which is preliminary data.</text>
</comment>
<evidence type="ECO:0000256" key="2">
    <source>
        <dbReference type="SAM" id="MobiDB-lite"/>
    </source>
</evidence>
<reference evidence="3 4" key="1">
    <citation type="submission" date="2020-09" db="EMBL/GenBank/DDBJ databases">
        <title>Diversity and distribution of actinomycetes associated with coral in the coast of Hainan.</title>
        <authorList>
            <person name="Li F."/>
        </authorList>
    </citation>
    <scope>NUCLEOTIDE SEQUENCE [LARGE SCALE GENOMIC DNA]</scope>
    <source>
        <strain evidence="3 4">HNM0947</strain>
    </source>
</reference>